<proteinExistence type="predicted"/>
<organism evidence="1 2">
    <name type="scientific">Dallia pectoralis</name>
    <name type="common">Alaska blackfish</name>
    <dbReference type="NCBI Taxonomy" id="75939"/>
    <lineage>
        <taxon>Eukaryota</taxon>
        <taxon>Metazoa</taxon>
        <taxon>Chordata</taxon>
        <taxon>Craniata</taxon>
        <taxon>Vertebrata</taxon>
        <taxon>Euteleostomi</taxon>
        <taxon>Actinopterygii</taxon>
        <taxon>Neopterygii</taxon>
        <taxon>Teleostei</taxon>
        <taxon>Protacanthopterygii</taxon>
        <taxon>Esociformes</taxon>
        <taxon>Umbridae</taxon>
        <taxon>Dallia</taxon>
    </lineage>
</organism>
<comment type="caution">
    <text evidence="1">The sequence shown here is derived from an EMBL/GenBank/DDBJ whole genome shotgun (WGS) entry which is preliminary data.</text>
</comment>
<evidence type="ECO:0000313" key="1">
    <source>
        <dbReference type="EMBL" id="KAJ8011816.1"/>
    </source>
</evidence>
<reference evidence="1" key="1">
    <citation type="submission" date="2021-05" db="EMBL/GenBank/DDBJ databases">
        <authorList>
            <person name="Pan Q."/>
            <person name="Jouanno E."/>
            <person name="Zahm M."/>
            <person name="Klopp C."/>
            <person name="Cabau C."/>
            <person name="Louis A."/>
            <person name="Berthelot C."/>
            <person name="Parey E."/>
            <person name="Roest Crollius H."/>
            <person name="Montfort J."/>
            <person name="Robinson-Rechavi M."/>
            <person name="Bouchez O."/>
            <person name="Lampietro C."/>
            <person name="Lopez Roques C."/>
            <person name="Donnadieu C."/>
            <person name="Postlethwait J."/>
            <person name="Bobe J."/>
            <person name="Dillon D."/>
            <person name="Chandos A."/>
            <person name="von Hippel F."/>
            <person name="Guiguen Y."/>
        </authorList>
    </citation>
    <scope>NUCLEOTIDE SEQUENCE</scope>
    <source>
        <strain evidence="1">YG-Jan2019</strain>
    </source>
</reference>
<evidence type="ECO:0000313" key="2">
    <source>
        <dbReference type="Proteomes" id="UP001157502"/>
    </source>
</evidence>
<name>A0ACC2H746_DALPE</name>
<gene>
    <name evidence="1" type="ORF">DPEC_G00062190</name>
</gene>
<dbReference type="EMBL" id="CM055732">
    <property type="protein sequence ID" value="KAJ8011816.1"/>
    <property type="molecule type" value="Genomic_DNA"/>
</dbReference>
<protein>
    <submittedName>
        <fullName evidence="1">Uncharacterized protein</fullName>
    </submittedName>
</protein>
<sequence>MKLRLKNLKARATKDRAEAKNPQTGNKTFKRGDYTDVVLDIIGGEKSQALHGIQGDVGDGEPWIEEEENLPVPPEADPECVFISNLSSVPEEQAGSSLVEPGVVATGSQRKGLKRPSSNKDDEGISAKRD</sequence>
<keyword evidence="2" id="KW-1185">Reference proteome</keyword>
<accession>A0ACC2H746</accession>
<dbReference type="Proteomes" id="UP001157502">
    <property type="component" value="Chromosome 5"/>
</dbReference>